<gene>
    <name evidence="13" type="primary">Rita1</name>
    <name evidence="13" type="ORF">CROSUL_R14980</name>
</gene>
<evidence type="ECO:0000256" key="12">
    <source>
        <dbReference type="SAM" id="MobiDB-lite"/>
    </source>
</evidence>
<dbReference type="GO" id="GO:0015631">
    <property type="term" value="F:tubulin binding"/>
    <property type="evidence" value="ECO:0007669"/>
    <property type="project" value="InterPro"/>
</dbReference>
<reference evidence="13 14" key="1">
    <citation type="submission" date="2019-09" db="EMBL/GenBank/DDBJ databases">
        <title>Bird 10,000 Genomes (B10K) Project - Family phase.</title>
        <authorList>
            <person name="Zhang G."/>
        </authorList>
    </citation>
    <scope>NUCLEOTIDE SEQUENCE [LARGE SCALE GENOMIC DNA]</scope>
    <source>
        <strain evidence="13">B10K-DU-003-44</strain>
        <tissue evidence="13">Muscle</tissue>
    </source>
</reference>
<dbReference type="GO" id="GO:0005737">
    <property type="term" value="C:cytoplasm"/>
    <property type="evidence" value="ECO:0007669"/>
    <property type="project" value="UniProtKB-SubCell"/>
</dbReference>
<dbReference type="EMBL" id="VYZB01000056">
    <property type="protein sequence ID" value="NWS67865.1"/>
    <property type="molecule type" value="Genomic_DNA"/>
</dbReference>
<comment type="subunit">
    <text evidence="4">Interacts with RBPJ/RBPSUH.</text>
</comment>
<evidence type="ECO:0000256" key="1">
    <source>
        <dbReference type="ARBA" id="ARBA00004123"/>
    </source>
</evidence>
<dbReference type="PANTHER" id="PTHR34917">
    <property type="entry name" value="RBPJ-INTERACTING AND TUBULIN-ASSOCIATED PROTEIN 1"/>
    <property type="match status" value="1"/>
</dbReference>
<evidence type="ECO:0000256" key="4">
    <source>
        <dbReference type="ARBA" id="ARBA00011667"/>
    </source>
</evidence>
<comment type="subcellular location">
    <subcellularLocation>
        <location evidence="2">Cytoplasm</location>
    </subcellularLocation>
    <subcellularLocation>
        <location evidence="1">Nucleus</location>
    </subcellularLocation>
</comment>
<protein>
    <recommendedName>
        <fullName evidence="5">RBPJ-interacting and tubulin-associated protein 1</fullName>
    </recommendedName>
    <alternativeName>
        <fullName evidence="11">RBPJ-interacting and tubulin-associated protein</fullName>
    </alternativeName>
</protein>
<dbReference type="PANTHER" id="PTHR34917:SF1">
    <property type="entry name" value="RBPJ-INTERACTING AND TUBULIN-ASSOCIATED PROTEIN 1"/>
    <property type="match status" value="1"/>
</dbReference>
<feature type="non-terminal residue" evidence="13">
    <location>
        <position position="1"/>
    </location>
</feature>
<dbReference type="OrthoDB" id="10061257at2759"/>
<dbReference type="InterPro" id="IPR031418">
    <property type="entry name" value="RITA1"/>
</dbReference>
<evidence type="ECO:0000256" key="3">
    <source>
        <dbReference type="ARBA" id="ARBA00010906"/>
    </source>
</evidence>
<dbReference type="Pfam" id="PF17066">
    <property type="entry name" value="RITA"/>
    <property type="match status" value="1"/>
</dbReference>
<proteinExistence type="inferred from homology"/>
<keyword evidence="8" id="KW-0914">Notch signaling pathway</keyword>
<dbReference type="GO" id="GO:0007399">
    <property type="term" value="P:nervous system development"/>
    <property type="evidence" value="ECO:0007669"/>
    <property type="project" value="UniProtKB-KW"/>
</dbReference>
<evidence type="ECO:0000256" key="6">
    <source>
        <dbReference type="ARBA" id="ARBA00022490"/>
    </source>
</evidence>
<name>A0A7K5HEW6_CROSL</name>
<evidence type="ECO:0000256" key="10">
    <source>
        <dbReference type="ARBA" id="ARBA00024957"/>
    </source>
</evidence>
<evidence type="ECO:0000313" key="14">
    <source>
        <dbReference type="Proteomes" id="UP000549499"/>
    </source>
</evidence>
<evidence type="ECO:0000256" key="2">
    <source>
        <dbReference type="ARBA" id="ARBA00004496"/>
    </source>
</evidence>
<dbReference type="GO" id="GO:0007219">
    <property type="term" value="P:Notch signaling pathway"/>
    <property type="evidence" value="ECO:0007669"/>
    <property type="project" value="UniProtKB-KW"/>
</dbReference>
<keyword evidence="14" id="KW-1185">Reference proteome</keyword>
<accession>A0A7K5HEW6</accession>
<evidence type="ECO:0000256" key="8">
    <source>
        <dbReference type="ARBA" id="ARBA00022976"/>
    </source>
</evidence>
<dbReference type="AlphaFoldDB" id="A0A7K5HEW6"/>
<dbReference type="Proteomes" id="UP000549499">
    <property type="component" value="Unassembled WGS sequence"/>
</dbReference>
<feature type="compositionally biased region" description="Polar residues" evidence="12">
    <location>
        <begin position="133"/>
        <end position="150"/>
    </location>
</feature>
<evidence type="ECO:0000313" key="13">
    <source>
        <dbReference type="EMBL" id="NWS67865.1"/>
    </source>
</evidence>
<feature type="region of interest" description="Disordered" evidence="12">
    <location>
        <begin position="67"/>
        <end position="170"/>
    </location>
</feature>
<evidence type="ECO:0000256" key="11">
    <source>
        <dbReference type="ARBA" id="ARBA00031318"/>
    </source>
</evidence>
<feature type="non-terminal residue" evidence="13">
    <location>
        <position position="170"/>
    </location>
</feature>
<feature type="compositionally biased region" description="Polar residues" evidence="12">
    <location>
        <begin position="103"/>
        <end position="118"/>
    </location>
</feature>
<comment type="caution">
    <text evidence="13">The sequence shown here is derived from an EMBL/GenBank/DDBJ whole genome shotgun (WGS) entry which is preliminary data.</text>
</comment>
<keyword evidence="9" id="KW-0539">Nucleus</keyword>
<sequence>CRLRRSAPSFCDESLFGAKPVGPAQATPWMRKEDVVKLYSLLWTPPPAPRDQPSRCHRAGPLRAIHSSPATAGFESGQESKSCVWKHPRSNLGCEGQGAPSRGRSQSLSRLNTPSNGLHVTPDNLKAERCRKQSSLTAPPTRGRSQSVSRSPVAMNSKAVGGCKPRPPWK</sequence>
<evidence type="ECO:0000256" key="5">
    <source>
        <dbReference type="ARBA" id="ARBA00014447"/>
    </source>
</evidence>
<evidence type="ECO:0000256" key="7">
    <source>
        <dbReference type="ARBA" id="ARBA00022902"/>
    </source>
</evidence>
<comment type="function">
    <text evidence="10">Tubulin-binding protein that acts as a negative regulator of Notch signaling pathway. Shuttles between the cytoplasm and the nucleus and mediates the nuclear export of RBPJ/RBPSUH, thereby preventing the interaction between RBPJ/RBPSUH and NICD product of Notch proteins (Notch intracellular domain), leading to down-regulate Notch-mediated transcription. May play a role in neurogenesis.</text>
</comment>
<organism evidence="13 14">
    <name type="scientific">Crotophaga sulcirostris</name>
    <name type="common">Groove-billed ani</name>
    <dbReference type="NCBI Taxonomy" id="33598"/>
    <lineage>
        <taxon>Eukaryota</taxon>
        <taxon>Metazoa</taxon>
        <taxon>Chordata</taxon>
        <taxon>Craniata</taxon>
        <taxon>Vertebrata</taxon>
        <taxon>Euteleostomi</taxon>
        <taxon>Archelosauria</taxon>
        <taxon>Archosauria</taxon>
        <taxon>Dinosauria</taxon>
        <taxon>Saurischia</taxon>
        <taxon>Theropoda</taxon>
        <taxon>Coelurosauria</taxon>
        <taxon>Aves</taxon>
        <taxon>Neognathae</taxon>
        <taxon>Neoaves</taxon>
        <taxon>Otidimorphae</taxon>
        <taxon>Cuculiformes</taxon>
        <taxon>Crotophagidae</taxon>
        <taxon>Crotophaga</taxon>
    </lineage>
</organism>
<comment type="similarity">
    <text evidence="3">Belongs to the RITA family.</text>
</comment>
<keyword evidence="7" id="KW-0524">Neurogenesis</keyword>
<keyword evidence="6" id="KW-0963">Cytoplasm</keyword>
<dbReference type="GO" id="GO:0051168">
    <property type="term" value="P:nuclear export"/>
    <property type="evidence" value="ECO:0007669"/>
    <property type="project" value="InterPro"/>
</dbReference>
<evidence type="ECO:0000256" key="9">
    <source>
        <dbReference type="ARBA" id="ARBA00023242"/>
    </source>
</evidence>
<dbReference type="GO" id="GO:0045746">
    <property type="term" value="P:negative regulation of Notch signaling pathway"/>
    <property type="evidence" value="ECO:0007669"/>
    <property type="project" value="TreeGrafter"/>
</dbReference>
<dbReference type="GO" id="GO:0005634">
    <property type="term" value="C:nucleus"/>
    <property type="evidence" value="ECO:0007669"/>
    <property type="project" value="UniProtKB-SubCell"/>
</dbReference>